<gene>
    <name evidence="19" type="ORF">GSOID_T00000603001</name>
</gene>
<evidence type="ECO:0000256" key="1">
    <source>
        <dbReference type="ARBA" id="ARBA00006352"/>
    </source>
</evidence>
<keyword evidence="6 12" id="KW-0547">Nucleotide-binding</keyword>
<feature type="domain" description="Protein kinase" evidence="16">
    <location>
        <begin position="418"/>
        <end position="672"/>
    </location>
</feature>
<organism evidence="19">
    <name type="scientific">Oikopleura dioica</name>
    <name type="common">Tunicate</name>
    <dbReference type="NCBI Taxonomy" id="34765"/>
    <lineage>
        <taxon>Eukaryota</taxon>
        <taxon>Metazoa</taxon>
        <taxon>Chordata</taxon>
        <taxon>Tunicata</taxon>
        <taxon>Appendicularia</taxon>
        <taxon>Copelata</taxon>
        <taxon>Oikopleuridae</taxon>
        <taxon>Oikopleura</taxon>
    </lineage>
</organism>
<proteinExistence type="inferred from homology"/>
<feature type="binding site" evidence="14">
    <location>
        <position position="448"/>
    </location>
    <ligand>
        <name>ATP</name>
        <dbReference type="ChEBI" id="CHEBI:30616"/>
    </ligand>
</feature>
<evidence type="ECO:0000256" key="7">
    <source>
        <dbReference type="ARBA" id="ARBA00022777"/>
    </source>
</evidence>
<protein>
    <recommendedName>
        <fullName evidence="2 12">cGMP-dependent protein kinase</fullName>
        <ecNumber evidence="2 12">2.7.11.12</ecNumber>
    </recommendedName>
</protein>
<dbReference type="PANTHER" id="PTHR24353:SF147">
    <property type="entry name" value="CGMP-DEPENDENT SERINE_THREONIN PROTEIN KINASE-RELATED"/>
    <property type="match status" value="1"/>
</dbReference>
<dbReference type="EMBL" id="FN653015">
    <property type="protein sequence ID" value="CBY20602.1"/>
    <property type="molecule type" value="Genomic_DNA"/>
</dbReference>
<dbReference type="InterPro" id="IPR008271">
    <property type="entry name" value="Ser/Thr_kinase_AS"/>
</dbReference>
<comment type="similarity">
    <text evidence="1 12">Belongs to the protein kinase superfamily. AGC Ser/Thr protein kinase family. cGMP subfamily.</text>
</comment>
<evidence type="ECO:0000256" key="4">
    <source>
        <dbReference type="ARBA" id="ARBA00022535"/>
    </source>
</evidence>
<accession>E4WS69</accession>
<dbReference type="InterPro" id="IPR000719">
    <property type="entry name" value="Prot_kinase_dom"/>
</dbReference>
<evidence type="ECO:0000313" key="19">
    <source>
        <dbReference type="EMBL" id="CBY20602.1"/>
    </source>
</evidence>
<sequence length="724" mass="82479">MHSEEMREMNYDKAELLKRIDNKDKKIIELEAEVARLRLLSSGETSSSNTVLLKYQEAIKQRDDQNNILQYQLNKLRTTYNDEVNKYRLKLAKRNCKNDSDEEEAENSIITMSMGRSSRSGISGERVQPKKEALSPVYEKIQVPKTREESDFVRKILVKQQFFRHLESEQLASLVDCAEKRAFCKGSDIIVQGKEGNTMFILISGTVKVLKNGLYITSMEAGALFGEIALLYNCMRTAQIEAETDVHVWSINRKHFQAAVRSAGQSKANEKRKLLSSVEILKALNNQQMAKLVEYVEEESFVSGHQIIRQGDKGDLFYILRSGKCRVTINQGDGKEREVSQLTRGDFFGERALVKKEVRAANVYAISDVVLYSLERDHFVQLIGHLDNLANAHEKELPMEEVKQVINPLVRRVELKDIKIVKVIGKGSFGPIKMVKVPGISHKSFALKFFKKIKVVKENYQPHILEEKKLLKSINSPFITSLLKSFKDSRMVYFLTDAYLGGDLLTLLVRKGPFIARFYAACALEAISYLHKRLICYRDVKPENLLLDSNGYVRLVDLGFAKQLSAGSKTWTFCGTPEYIAPEIISSIGHNHAVDFWSFGILIYELLTKSTPFAADTDIEIYKNILKGIHSVDFHTPSISKRASHLVRSLCNLQPCERLGYASSGVESHKWFEGFDWESLRKQKLLAPILPNLKNAFDCSNFGKFNDEEDMDTPIECSGWDEEF</sequence>
<evidence type="ECO:0000256" key="3">
    <source>
        <dbReference type="ARBA" id="ARBA00022527"/>
    </source>
</evidence>
<keyword evidence="15" id="KW-0175">Coiled coil</keyword>
<dbReference type="PROSITE" id="PS00108">
    <property type="entry name" value="PROTEIN_KINASE_ST"/>
    <property type="match status" value="1"/>
</dbReference>
<feature type="domain" description="AGC-kinase C-terminal" evidence="18">
    <location>
        <begin position="673"/>
        <end position="724"/>
    </location>
</feature>
<dbReference type="PROSITE" id="PS50011">
    <property type="entry name" value="PROTEIN_KINASE_DOM"/>
    <property type="match status" value="1"/>
</dbReference>
<dbReference type="InterPro" id="IPR018488">
    <property type="entry name" value="cNMP-bd_CS"/>
</dbReference>
<evidence type="ECO:0000256" key="8">
    <source>
        <dbReference type="ARBA" id="ARBA00022840"/>
    </source>
</evidence>
<evidence type="ECO:0000259" key="16">
    <source>
        <dbReference type="PROSITE" id="PS50011"/>
    </source>
</evidence>
<dbReference type="PROSITE" id="PS00889">
    <property type="entry name" value="CNMP_BINDING_2"/>
    <property type="match status" value="2"/>
</dbReference>
<evidence type="ECO:0000256" key="10">
    <source>
        <dbReference type="ARBA" id="ARBA00047298"/>
    </source>
</evidence>
<dbReference type="PROSITE" id="PS00888">
    <property type="entry name" value="CNMP_BINDING_1"/>
    <property type="match status" value="1"/>
</dbReference>
<dbReference type="SMART" id="SM00133">
    <property type="entry name" value="S_TK_X"/>
    <property type="match status" value="1"/>
</dbReference>
<dbReference type="SUPFAM" id="SSF56112">
    <property type="entry name" value="Protein kinase-like (PK-like)"/>
    <property type="match status" value="1"/>
</dbReference>
<dbReference type="InterPro" id="IPR002374">
    <property type="entry name" value="cGMP_dep_kinase"/>
</dbReference>
<name>E4WS69_OIKDI</name>
<dbReference type="CDD" id="cd00038">
    <property type="entry name" value="CAP_ED"/>
    <property type="match status" value="2"/>
</dbReference>
<keyword evidence="4 12" id="KW-0140">cGMP</keyword>
<evidence type="ECO:0000256" key="6">
    <source>
        <dbReference type="ARBA" id="ARBA00022741"/>
    </source>
</evidence>
<evidence type="ECO:0000256" key="13">
    <source>
        <dbReference type="PIRSR" id="PIRSR000559-1"/>
    </source>
</evidence>
<dbReference type="PANTHER" id="PTHR24353">
    <property type="entry name" value="CYCLIC NUCLEOTIDE-DEPENDENT PROTEIN KINASE"/>
    <property type="match status" value="1"/>
</dbReference>
<evidence type="ECO:0000313" key="20">
    <source>
        <dbReference type="Proteomes" id="UP000001307"/>
    </source>
</evidence>
<feature type="domain" description="Cyclic nucleotide-binding" evidence="17">
    <location>
        <begin position="162"/>
        <end position="277"/>
    </location>
</feature>
<dbReference type="PROSITE" id="PS50042">
    <property type="entry name" value="CNMP_BINDING_3"/>
    <property type="match status" value="2"/>
</dbReference>
<evidence type="ECO:0000256" key="15">
    <source>
        <dbReference type="SAM" id="Coils"/>
    </source>
</evidence>
<keyword evidence="8 12" id="KW-0067">ATP-binding</keyword>
<dbReference type="InterPro" id="IPR011009">
    <property type="entry name" value="Kinase-like_dom_sf"/>
</dbReference>
<dbReference type="SMART" id="SM00100">
    <property type="entry name" value="cNMP"/>
    <property type="match status" value="2"/>
</dbReference>
<keyword evidence="20" id="KW-1185">Reference proteome</keyword>
<dbReference type="Gene3D" id="2.60.120.10">
    <property type="entry name" value="Jelly Rolls"/>
    <property type="match status" value="2"/>
</dbReference>
<dbReference type="Proteomes" id="UP000001307">
    <property type="component" value="Unassembled WGS sequence"/>
</dbReference>
<dbReference type="AlphaFoldDB" id="E4WS69"/>
<evidence type="ECO:0000256" key="14">
    <source>
        <dbReference type="PIRSR" id="PIRSR000559-2"/>
    </source>
</evidence>
<dbReference type="Pfam" id="PF00069">
    <property type="entry name" value="Pkinase"/>
    <property type="match status" value="1"/>
</dbReference>
<feature type="coiled-coil region" evidence="15">
    <location>
        <begin position="13"/>
        <end position="40"/>
    </location>
</feature>
<dbReference type="InterPro" id="IPR018490">
    <property type="entry name" value="cNMP-bd_dom_sf"/>
</dbReference>
<keyword evidence="5 12" id="KW-0808">Transferase</keyword>
<evidence type="ECO:0000256" key="2">
    <source>
        <dbReference type="ARBA" id="ARBA00012428"/>
    </source>
</evidence>
<evidence type="ECO:0000259" key="18">
    <source>
        <dbReference type="PROSITE" id="PS51285"/>
    </source>
</evidence>
<evidence type="ECO:0000259" key="17">
    <source>
        <dbReference type="PROSITE" id="PS50042"/>
    </source>
</evidence>
<dbReference type="PROSITE" id="PS51285">
    <property type="entry name" value="AGC_KINASE_CTER"/>
    <property type="match status" value="1"/>
</dbReference>
<dbReference type="GO" id="GO:0004692">
    <property type="term" value="F:cGMP-dependent protein kinase activity"/>
    <property type="evidence" value="ECO:0007669"/>
    <property type="project" value="UniProtKB-EC"/>
</dbReference>
<dbReference type="GO" id="GO:0106310">
    <property type="term" value="F:protein serine kinase activity"/>
    <property type="evidence" value="ECO:0007669"/>
    <property type="project" value="RHEA"/>
</dbReference>
<evidence type="ECO:0000256" key="9">
    <source>
        <dbReference type="ARBA" id="ARBA00022992"/>
    </source>
</evidence>
<dbReference type="Gene3D" id="1.10.510.10">
    <property type="entry name" value="Transferase(Phosphotransferase) domain 1"/>
    <property type="match status" value="1"/>
</dbReference>
<dbReference type="OrthoDB" id="417078at2759"/>
<evidence type="ECO:0000256" key="12">
    <source>
        <dbReference type="PIRNR" id="PIRNR000559"/>
    </source>
</evidence>
<keyword evidence="7 12" id="KW-0418">Kinase</keyword>
<keyword evidence="3 12" id="KW-0723">Serine/threonine-protein kinase</keyword>
<dbReference type="PRINTS" id="PR00103">
    <property type="entry name" value="CAMPKINASE"/>
</dbReference>
<evidence type="ECO:0000256" key="5">
    <source>
        <dbReference type="ARBA" id="ARBA00022679"/>
    </source>
</evidence>
<dbReference type="GO" id="GO:0030553">
    <property type="term" value="F:cGMP binding"/>
    <property type="evidence" value="ECO:0007669"/>
    <property type="project" value="UniProtKB-KW"/>
</dbReference>
<keyword evidence="9 12" id="KW-0142">cGMP-binding</keyword>
<dbReference type="EC" id="2.7.11.12" evidence="2 12"/>
<comment type="catalytic activity">
    <reaction evidence="11">
        <text>L-seryl-[protein] + ATP = O-phospho-L-seryl-[protein] + ADP + H(+)</text>
        <dbReference type="Rhea" id="RHEA:17989"/>
        <dbReference type="Rhea" id="RHEA-COMP:9863"/>
        <dbReference type="Rhea" id="RHEA-COMP:11604"/>
        <dbReference type="ChEBI" id="CHEBI:15378"/>
        <dbReference type="ChEBI" id="CHEBI:29999"/>
        <dbReference type="ChEBI" id="CHEBI:30616"/>
        <dbReference type="ChEBI" id="CHEBI:83421"/>
        <dbReference type="ChEBI" id="CHEBI:456216"/>
        <dbReference type="EC" id="2.7.11.12"/>
    </reaction>
</comment>
<dbReference type="PIRSF" id="PIRSF000559">
    <property type="entry name" value="cGMP-dep_kinase"/>
    <property type="match status" value="1"/>
</dbReference>
<feature type="active site" description="Proton acceptor" evidence="13">
    <location>
        <position position="539"/>
    </location>
</feature>
<evidence type="ECO:0000256" key="11">
    <source>
        <dbReference type="ARBA" id="ARBA00047462"/>
    </source>
</evidence>
<dbReference type="InterPro" id="IPR000961">
    <property type="entry name" value="AGC-kinase_C"/>
</dbReference>
<dbReference type="InterPro" id="IPR000595">
    <property type="entry name" value="cNMP-bd_dom"/>
</dbReference>
<dbReference type="SUPFAM" id="SSF51206">
    <property type="entry name" value="cAMP-binding domain-like"/>
    <property type="match status" value="2"/>
</dbReference>
<dbReference type="SMART" id="SM00220">
    <property type="entry name" value="S_TKc"/>
    <property type="match status" value="1"/>
</dbReference>
<dbReference type="GO" id="GO:0005524">
    <property type="term" value="F:ATP binding"/>
    <property type="evidence" value="ECO:0007669"/>
    <property type="project" value="UniProtKB-KW"/>
</dbReference>
<comment type="catalytic activity">
    <reaction evidence="10 12">
        <text>L-threonyl-[protein] + ATP = O-phospho-L-threonyl-[protein] + ADP + H(+)</text>
        <dbReference type="Rhea" id="RHEA:46608"/>
        <dbReference type="Rhea" id="RHEA-COMP:11060"/>
        <dbReference type="Rhea" id="RHEA-COMP:11605"/>
        <dbReference type="ChEBI" id="CHEBI:15378"/>
        <dbReference type="ChEBI" id="CHEBI:30013"/>
        <dbReference type="ChEBI" id="CHEBI:30616"/>
        <dbReference type="ChEBI" id="CHEBI:61977"/>
        <dbReference type="ChEBI" id="CHEBI:456216"/>
        <dbReference type="EC" id="2.7.11.12"/>
    </reaction>
</comment>
<feature type="domain" description="Cyclic nucleotide-binding" evidence="17">
    <location>
        <begin position="280"/>
        <end position="400"/>
    </location>
</feature>
<dbReference type="InterPro" id="IPR014710">
    <property type="entry name" value="RmlC-like_jellyroll"/>
</dbReference>
<dbReference type="Pfam" id="PF00027">
    <property type="entry name" value="cNMP_binding"/>
    <property type="match status" value="2"/>
</dbReference>
<dbReference type="Gene3D" id="3.30.200.20">
    <property type="entry name" value="Phosphorylase Kinase, domain 1"/>
    <property type="match status" value="1"/>
</dbReference>
<dbReference type="InParanoid" id="E4WS69"/>
<reference evidence="19" key="1">
    <citation type="journal article" date="2010" name="Science">
        <title>Plasticity of animal genome architecture unmasked by rapid evolution of a pelagic tunicate.</title>
        <authorList>
            <person name="Denoeud F."/>
            <person name="Henriet S."/>
            <person name="Mungpakdee S."/>
            <person name="Aury J.M."/>
            <person name="Da Silva C."/>
            <person name="Brinkmann H."/>
            <person name="Mikhaleva J."/>
            <person name="Olsen L.C."/>
            <person name="Jubin C."/>
            <person name="Canestro C."/>
            <person name="Bouquet J.M."/>
            <person name="Danks G."/>
            <person name="Poulain J."/>
            <person name="Campsteijn C."/>
            <person name="Adamski M."/>
            <person name="Cross I."/>
            <person name="Yadetie F."/>
            <person name="Muffato M."/>
            <person name="Louis A."/>
            <person name="Butcher S."/>
            <person name="Tsagkogeorga G."/>
            <person name="Konrad A."/>
            <person name="Singh S."/>
            <person name="Jensen M.F."/>
            <person name="Cong E.H."/>
            <person name="Eikeseth-Otteraa H."/>
            <person name="Noel B."/>
            <person name="Anthouard V."/>
            <person name="Porcel B.M."/>
            <person name="Kachouri-Lafond R."/>
            <person name="Nishino A."/>
            <person name="Ugolini M."/>
            <person name="Chourrout P."/>
            <person name="Nishida H."/>
            <person name="Aasland R."/>
            <person name="Huzurbazar S."/>
            <person name="Westhof E."/>
            <person name="Delsuc F."/>
            <person name="Lehrach H."/>
            <person name="Reinhardt R."/>
            <person name="Weissenbach J."/>
            <person name="Roy S.W."/>
            <person name="Artiguenave F."/>
            <person name="Postlethwait J.H."/>
            <person name="Manak J.R."/>
            <person name="Thompson E.M."/>
            <person name="Jaillon O."/>
            <person name="Du Pasquier L."/>
            <person name="Boudinot P."/>
            <person name="Liberles D.A."/>
            <person name="Volff J.N."/>
            <person name="Philippe H."/>
            <person name="Lenhard B."/>
            <person name="Roest Crollius H."/>
            <person name="Wincker P."/>
            <person name="Chourrout D."/>
        </authorList>
    </citation>
    <scope>NUCLEOTIDE SEQUENCE [LARGE SCALE GENOMIC DNA]</scope>
</reference>